<dbReference type="EMBL" id="VTEZ01000001">
    <property type="protein sequence ID" value="TYS88024.1"/>
    <property type="molecule type" value="Genomic_DNA"/>
</dbReference>
<dbReference type="Proteomes" id="UP000324269">
    <property type="component" value="Unassembled WGS sequence"/>
</dbReference>
<reference evidence="1 2" key="1">
    <citation type="submission" date="2019-08" db="EMBL/GenBank/DDBJ databases">
        <title>Bacillus genomes from the desert of Cuatro Cienegas, Coahuila.</title>
        <authorList>
            <person name="Olmedo-Alvarez G."/>
        </authorList>
    </citation>
    <scope>NUCLEOTIDE SEQUENCE [LARGE SCALE GENOMIC DNA]</scope>
    <source>
        <strain evidence="1 2">CH87b_3T</strain>
    </source>
</reference>
<dbReference type="AlphaFoldDB" id="A0A5D4U2G3"/>
<evidence type="ECO:0000313" key="2">
    <source>
        <dbReference type="Proteomes" id="UP000324269"/>
    </source>
</evidence>
<evidence type="ECO:0000313" key="1">
    <source>
        <dbReference type="EMBL" id="TYS88024.1"/>
    </source>
</evidence>
<protein>
    <submittedName>
        <fullName evidence="1">DUF1284 domain-containing protein</fullName>
    </submittedName>
</protein>
<dbReference type="RefSeq" id="WP_148967329.1">
    <property type="nucleotide sequence ID" value="NZ_JBNIKW010000001.1"/>
</dbReference>
<sequence length="141" mass="15773">MKRILRGHHLLCTHGFQGMGYSTEFVKVMADIVGEIRNEELDFPIQVVQSFDDACQACPHKGRSACEKSADSNDHVLSLDSKVLHHFGLKQGDIYMKSALISITARKVKPEDLDHLCEGCSWLEYGVCKEGIGKLRENVLV</sequence>
<accession>A0A5D4U2G3</accession>
<dbReference type="InterPro" id="IPR009702">
    <property type="entry name" value="DUF1284"/>
</dbReference>
<organism evidence="1 2">
    <name type="scientific">Rossellomorea aquimaris</name>
    <dbReference type="NCBI Taxonomy" id="189382"/>
    <lineage>
        <taxon>Bacteria</taxon>
        <taxon>Bacillati</taxon>
        <taxon>Bacillota</taxon>
        <taxon>Bacilli</taxon>
        <taxon>Bacillales</taxon>
        <taxon>Bacillaceae</taxon>
        <taxon>Rossellomorea</taxon>
    </lineage>
</organism>
<dbReference type="Pfam" id="PF06935">
    <property type="entry name" value="DUF1284"/>
    <property type="match status" value="1"/>
</dbReference>
<gene>
    <name evidence="1" type="ORF">FZC85_00850</name>
</gene>
<comment type="caution">
    <text evidence="1">The sequence shown here is derived from an EMBL/GenBank/DDBJ whole genome shotgun (WGS) entry which is preliminary data.</text>
</comment>
<name>A0A5D4U2G3_9BACI</name>
<dbReference type="OrthoDB" id="121064at2"/>
<proteinExistence type="predicted"/>